<name>A0A9P9WUR6_9PEZI</name>
<evidence type="ECO:0000313" key="2">
    <source>
        <dbReference type="Proteomes" id="UP000829685"/>
    </source>
</evidence>
<accession>A0A9P9WUR6</accession>
<sequence>MSSNDMNVKVFDLQLFIDDDDEEDIAYKQKLQSLVNGTVTPSQAATDFDQWIVEGANNRLKWLEQRVDPRSLTAEEEESGMTMRVIAPNASGKIEMVFPTIARLSTAFPPFHPGQDAIVQFLEALRALPEHQVPDGIPSEDPSSRDYLMTLWPFGGNWMALAEHFRREADTYSYPYSDIETPGSETRYRWRNFQSAIARITVLGLIDCSFLSALGDIVPSSRNYVDLEQRKVGGPNRLAGCAVAAAQWVMWPDEGLFVYQQCKKVEKVSGPRDMWSRERWELWKEQFTFVSEDERFDPEARLVCKLSMEQMIGYEEEDGI</sequence>
<organism evidence="1 2">
    <name type="scientific">Neoarthrinium moseri</name>
    <dbReference type="NCBI Taxonomy" id="1658444"/>
    <lineage>
        <taxon>Eukaryota</taxon>
        <taxon>Fungi</taxon>
        <taxon>Dikarya</taxon>
        <taxon>Ascomycota</taxon>
        <taxon>Pezizomycotina</taxon>
        <taxon>Sordariomycetes</taxon>
        <taxon>Xylariomycetidae</taxon>
        <taxon>Amphisphaeriales</taxon>
        <taxon>Apiosporaceae</taxon>
        <taxon>Neoarthrinium</taxon>
    </lineage>
</organism>
<dbReference type="AlphaFoldDB" id="A0A9P9WUR6"/>
<reference evidence="1" key="1">
    <citation type="submission" date="2021-03" db="EMBL/GenBank/DDBJ databases">
        <title>Revisited historic fungal species revealed as producer of novel bioactive compounds through whole genome sequencing and comparative genomics.</title>
        <authorList>
            <person name="Vignolle G.A."/>
            <person name="Hochenegger N."/>
            <person name="Mach R.L."/>
            <person name="Mach-Aigner A.R."/>
            <person name="Javad Rahimi M."/>
            <person name="Salim K.A."/>
            <person name="Chan C.M."/>
            <person name="Lim L.B.L."/>
            <person name="Cai F."/>
            <person name="Druzhinina I.S."/>
            <person name="U'Ren J.M."/>
            <person name="Derntl C."/>
        </authorList>
    </citation>
    <scope>NUCLEOTIDE SEQUENCE</scope>
    <source>
        <strain evidence="1">TUCIM 5799</strain>
    </source>
</reference>
<gene>
    <name evidence="1" type="ORF">JX265_002619</name>
</gene>
<dbReference type="InterPro" id="IPR022085">
    <property type="entry name" value="OpdG"/>
</dbReference>
<protein>
    <submittedName>
        <fullName evidence="1">Uncharacterized protein</fullName>
    </submittedName>
</protein>
<keyword evidence="2" id="KW-1185">Reference proteome</keyword>
<dbReference type="Pfam" id="PF12311">
    <property type="entry name" value="DUF3632"/>
    <property type="match status" value="1"/>
</dbReference>
<dbReference type="OrthoDB" id="3350591at2759"/>
<proteinExistence type="predicted"/>
<evidence type="ECO:0000313" key="1">
    <source>
        <dbReference type="EMBL" id="KAI1879665.1"/>
    </source>
</evidence>
<dbReference type="Proteomes" id="UP000829685">
    <property type="component" value="Unassembled WGS sequence"/>
</dbReference>
<comment type="caution">
    <text evidence="1">The sequence shown here is derived from an EMBL/GenBank/DDBJ whole genome shotgun (WGS) entry which is preliminary data.</text>
</comment>
<dbReference type="EMBL" id="JAFIMR010000004">
    <property type="protein sequence ID" value="KAI1879665.1"/>
    <property type="molecule type" value="Genomic_DNA"/>
</dbReference>